<dbReference type="CDD" id="cd00519">
    <property type="entry name" value="Lipase_3"/>
    <property type="match status" value="1"/>
</dbReference>
<feature type="chain" id="PRO_5012214965" evidence="5">
    <location>
        <begin position="19"/>
        <end position="318"/>
    </location>
</feature>
<evidence type="ECO:0000256" key="1">
    <source>
        <dbReference type="ARBA" id="ARBA00023157"/>
    </source>
</evidence>
<dbReference type="PANTHER" id="PTHR45856">
    <property type="entry name" value="ALPHA/BETA-HYDROLASES SUPERFAMILY PROTEIN"/>
    <property type="match status" value="1"/>
</dbReference>
<gene>
    <name evidence="7" type="ORF">PYCCODRAFT_1365091</name>
</gene>
<dbReference type="AlphaFoldDB" id="A0A1Y2ITE2"/>
<evidence type="ECO:0000256" key="3">
    <source>
        <dbReference type="ARBA" id="ARBA00047591"/>
    </source>
</evidence>
<dbReference type="STRING" id="1353009.A0A1Y2ITE2"/>
<dbReference type="PANTHER" id="PTHR45856:SF25">
    <property type="entry name" value="FUNGAL LIPASE-LIKE DOMAIN-CONTAINING PROTEIN"/>
    <property type="match status" value="1"/>
</dbReference>
<keyword evidence="8" id="KW-1185">Reference proteome</keyword>
<accession>A0A1Y2ITE2</accession>
<dbReference type="GO" id="GO:0006629">
    <property type="term" value="P:lipid metabolic process"/>
    <property type="evidence" value="ECO:0007669"/>
    <property type="project" value="InterPro"/>
</dbReference>
<evidence type="ECO:0000313" key="8">
    <source>
        <dbReference type="Proteomes" id="UP000193067"/>
    </source>
</evidence>
<feature type="domain" description="Fungal lipase-type" evidence="6">
    <location>
        <begin position="109"/>
        <end position="251"/>
    </location>
</feature>
<sequence>MHFISVAFVLGVLHQVAAAPAPLFGINLGTGSSSDATPTPVSQDDITNNLLRPALFSRAVYCSTEAVEKWACGDSCDALPNVKVLAAGGDDGLIPRFLVAHDADEDTIVVAHQGTDPKNFLSDLNDLKFAQVGANKTVLPAAGDDIKMHDGFAYAQSRTADIVLSTVQSALESTGSKKILVTGHSLGAAIASIDAMMLKTRLDQNLSLSAVVFGLPRVGNQAWADFVDQTLGSSFTHVTNQNDPVPRVPPQSLQFQHPSNEIHITSVDSAGNIATAESCPGQENSHCSDGFDILDFSIDNHRGPYFHNVSMGNKFCTL</sequence>
<dbReference type="EMBL" id="KZ084098">
    <property type="protein sequence ID" value="OSD03904.1"/>
    <property type="molecule type" value="Genomic_DNA"/>
</dbReference>
<dbReference type="GO" id="GO:0016787">
    <property type="term" value="F:hydrolase activity"/>
    <property type="evidence" value="ECO:0007669"/>
    <property type="project" value="UniProtKB-KW"/>
</dbReference>
<evidence type="ECO:0000313" key="7">
    <source>
        <dbReference type="EMBL" id="OSD03904.1"/>
    </source>
</evidence>
<organism evidence="7 8">
    <name type="scientific">Trametes coccinea (strain BRFM310)</name>
    <name type="common">Pycnoporus coccineus</name>
    <dbReference type="NCBI Taxonomy" id="1353009"/>
    <lineage>
        <taxon>Eukaryota</taxon>
        <taxon>Fungi</taxon>
        <taxon>Dikarya</taxon>
        <taxon>Basidiomycota</taxon>
        <taxon>Agaricomycotina</taxon>
        <taxon>Agaricomycetes</taxon>
        <taxon>Polyporales</taxon>
        <taxon>Polyporaceae</taxon>
        <taxon>Trametes</taxon>
    </lineage>
</organism>
<evidence type="ECO:0000256" key="5">
    <source>
        <dbReference type="SAM" id="SignalP"/>
    </source>
</evidence>
<dbReference type="InterPro" id="IPR029058">
    <property type="entry name" value="AB_hydrolase_fold"/>
</dbReference>
<dbReference type="Gene3D" id="3.40.50.1820">
    <property type="entry name" value="alpha/beta hydrolase"/>
    <property type="match status" value="1"/>
</dbReference>
<name>A0A1Y2ITE2_TRAC3</name>
<reference evidence="7 8" key="1">
    <citation type="journal article" date="2015" name="Biotechnol. Biofuels">
        <title>Enhanced degradation of softwood versus hardwood by the white-rot fungus Pycnoporus coccineus.</title>
        <authorList>
            <person name="Couturier M."/>
            <person name="Navarro D."/>
            <person name="Chevret D."/>
            <person name="Henrissat B."/>
            <person name="Piumi F."/>
            <person name="Ruiz-Duenas F.J."/>
            <person name="Martinez A.T."/>
            <person name="Grigoriev I.V."/>
            <person name="Riley R."/>
            <person name="Lipzen A."/>
            <person name="Berrin J.G."/>
            <person name="Master E.R."/>
            <person name="Rosso M.N."/>
        </authorList>
    </citation>
    <scope>NUCLEOTIDE SEQUENCE [LARGE SCALE GENOMIC DNA]</scope>
    <source>
        <strain evidence="7 8">BRFM310</strain>
    </source>
</reference>
<keyword evidence="5" id="KW-0732">Signal</keyword>
<comment type="similarity">
    <text evidence="2">Belongs to the AB hydrolase superfamily. Lipase family. Class 3 subfamily.</text>
</comment>
<proteinExistence type="inferred from homology"/>
<keyword evidence="7" id="KW-0378">Hydrolase</keyword>
<dbReference type="SUPFAM" id="SSF53474">
    <property type="entry name" value="alpha/beta-Hydrolases"/>
    <property type="match status" value="1"/>
</dbReference>
<feature type="signal peptide" evidence="5">
    <location>
        <begin position="1"/>
        <end position="18"/>
    </location>
</feature>
<dbReference type="Proteomes" id="UP000193067">
    <property type="component" value="Unassembled WGS sequence"/>
</dbReference>
<dbReference type="InterPro" id="IPR002921">
    <property type="entry name" value="Fungal_lipase-type"/>
</dbReference>
<dbReference type="OrthoDB" id="426718at2759"/>
<evidence type="ECO:0000259" key="6">
    <source>
        <dbReference type="Pfam" id="PF01764"/>
    </source>
</evidence>
<dbReference type="Pfam" id="PF01764">
    <property type="entry name" value="Lipase_3"/>
    <property type="match status" value="1"/>
</dbReference>
<keyword evidence="1" id="KW-1015">Disulfide bond</keyword>
<protein>
    <submittedName>
        <fullName evidence="7">Alpha/beta-hydrolase</fullName>
    </submittedName>
</protein>
<evidence type="ECO:0000256" key="2">
    <source>
        <dbReference type="ARBA" id="ARBA00043996"/>
    </source>
</evidence>
<comment type="catalytic activity">
    <reaction evidence="3">
        <text>a diacylglycerol + H2O = a monoacylglycerol + a fatty acid + H(+)</text>
        <dbReference type="Rhea" id="RHEA:32731"/>
        <dbReference type="ChEBI" id="CHEBI:15377"/>
        <dbReference type="ChEBI" id="CHEBI:15378"/>
        <dbReference type="ChEBI" id="CHEBI:17408"/>
        <dbReference type="ChEBI" id="CHEBI:18035"/>
        <dbReference type="ChEBI" id="CHEBI:28868"/>
    </reaction>
</comment>
<comment type="catalytic activity">
    <reaction evidence="4">
        <text>a monoacylglycerol + H2O = glycerol + a fatty acid + H(+)</text>
        <dbReference type="Rhea" id="RHEA:15245"/>
        <dbReference type="ChEBI" id="CHEBI:15377"/>
        <dbReference type="ChEBI" id="CHEBI:15378"/>
        <dbReference type="ChEBI" id="CHEBI:17408"/>
        <dbReference type="ChEBI" id="CHEBI:17754"/>
        <dbReference type="ChEBI" id="CHEBI:28868"/>
    </reaction>
</comment>
<dbReference type="InterPro" id="IPR051218">
    <property type="entry name" value="Sec_MonoDiacylglyc_Lipase"/>
</dbReference>
<evidence type="ECO:0000256" key="4">
    <source>
        <dbReference type="ARBA" id="ARBA00048461"/>
    </source>
</evidence>